<accession>A0A3G3M502</accession>
<evidence type="ECO:0000313" key="2">
    <source>
        <dbReference type="Proteomes" id="UP000272407"/>
    </source>
</evidence>
<organism evidence="1 2">
    <name type="scientific">Arthrobacter phage Seahorse</name>
    <dbReference type="NCBI Taxonomy" id="2419611"/>
    <lineage>
        <taxon>Viruses</taxon>
        <taxon>Duplodnaviria</taxon>
        <taxon>Heunggongvirae</taxon>
        <taxon>Uroviricota</taxon>
        <taxon>Caudoviricetes</taxon>
        <taxon>Seamegvirus</taxon>
        <taxon>Seamegvirus seahorse</taxon>
    </lineage>
</organism>
<dbReference type="RefSeq" id="YP_010656248.1">
    <property type="nucleotide sequence ID" value="NC_070836.1"/>
</dbReference>
<dbReference type="EMBL" id="MH910041">
    <property type="protein sequence ID" value="AYR01562.1"/>
    <property type="molecule type" value="Genomic_DNA"/>
</dbReference>
<reference evidence="1 2" key="1">
    <citation type="submission" date="2018-09" db="EMBL/GenBank/DDBJ databases">
        <authorList>
            <person name="Rimple P.A."/>
            <person name="Stoner T.H."/>
            <person name="Garlena R.A."/>
            <person name="Russell D.A."/>
            <person name="Pope W.H."/>
            <person name="Jacobs-Sera D."/>
            <person name="Hatfull G.F."/>
        </authorList>
    </citation>
    <scope>NUCLEOTIDE SEQUENCE [LARGE SCALE GENOMIC DNA]</scope>
</reference>
<proteinExistence type="predicted"/>
<name>A0A3G3M502_9CAUD</name>
<keyword evidence="2" id="KW-1185">Reference proteome</keyword>
<dbReference type="Proteomes" id="UP000272407">
    <property type="component" value="Segment"/>
</dbReference>
<dbReference type="KEGG" id="vg:77932127"/>
<gene>
    <name evidence="1" type="primary">62</name>
    <name evidence="1" type="ORF">PBI_SEAHORSE_62</name>
</gene>
<evidence type="ECO:0000313" key="1">
    <source>
        <dbReference type="EMBL" id="AYR01562.1"/>
    </source>
</evidence>
<dbReference type="GeneID" id="77932127"/>
<protein>
    <submittedName>
        <fullName evidence="1">Uncharacterized protein</fullName>
    </submittedName>
</protein>
<sequence length="47" mass="5351">MKSGYSSPEAWRAQVLRDEIDQLHVAVRKLEWQTGYFDGVNEAQVAA</sequence>